<organism evidence="1 2">
    <name type="scientific">Caldibacillus debilis</name>
    <dbReference type="NCBI Taxonomy" id="301148"/>
    <lineage>
        <taxon>Bacteria</taxon>
        <taxon>Bacillati</taxon>
        <taxon>Bacillota</taxon>
        <taxon>Bacilli</taxon>
        <taxon>Bacillales</taxon>
        <taxon>Bacillaceae</taxon>
        <taxon>Caldibacillus</taxon>
    </lineage>
</organism>
<accession>A0A150LW50</accession>
<protein>
    <submittedName>
        <fullName evidence="1">Uncharacterized protein</fullName>
    </submittedName>
</protein>
<comment type="caution">
    <text evidence="1">The sequence shown here is derived from an EMBL/GenBank/DDBJ whole genome shotgun (WGS) entry which is preliminary data.</text>
</comment>
<gene>
    <name evidence="1" type="ORF">B4135_2606</name>
</gene>
<dbReference type="Proteomes" id="UP000075683">
    <property type="component" value="Unassembled WGS sequence"/>
</dbReference>
<dbReference type="AlphaFoldDB" id="A0A150LW50"/>
<evidence type="ECO:0000313" key="2">
    <source>
        <dbReference type="Proteomes" id="UP000075683"/>
    </source>
</evidence>
<proteinExistence type="predicted"/>
<dbReference type="EMBL" id="LQYT01000062">
    <property type="protein sequence ID" value="KYD16534.1"/>
    <property type="molecule type" value="Genomic_DNA"/>
</dbReference>
<reference evidence="1 2" key="1">
    <citation type="submission" date="2016-01" db="EMBL/GenBank/DDBJ databases">
        <title>Draft Genome Sequences of Seven Thermophilic Sporeformers Isolated from Foods.</title>
        <authorList>
            <person name="Berendsen E.M."/>
            <person name="Wells-Bennik M.H."/>
            <person name="Krawcyk A.O."/>
            <person name="De Jong A."/>
            <person name="Holsappel S."/>
            <person name="Eijlander R.T."/>
            <person name="Kuipers O.P."/>
        </authorList>
    </citation>
    <scope>NUCLEOTIDE SEQUENCE [LARGE SCALE GENOMIC DNA]</scope>
    <source>
        <strain evidence="1 2">B4135</strain>
    </source>
</reference>
<dbReference type="STRING" id="301148.B4135_2606"/>
<sequence length="37" mass="4256">MFFENLEPDLDAFSALSDDLMKSKPGNMMKEAEDFQL</sequence>
<name>A0A150LW50_9BACI</name>
<evidence type="ECO:0000313" key="1">
    <source>
        <dbReference type="EMBL" id="KYD16534.1"/>
    </source>
</evidence>